<evidence type="ECO:0000313" key="8">
    <source>
        <dbReference type="EMBL" id="NYT37857.1"/>
    </source>
</evidence>
<comment type="caution">
    <text evidence="8">The sequence shown here is derived from an EMBL/GenBank/DDBJ whole genome shotgun (WGS) entry which is preliminary data.</text>
</comment>
<dbReference type="PANTHER" id="PTHR43466">
    <property type="entry name" value="2-OXO-4-HYDROXY-4-CARBOXY-5-UREIDOIMIDAZOLINE DECARBOXYLASE-RELATED"/>
    <property type="match status" value="1"/>
</dbReference>
<dbReference type="EMBL" id="JACCEW010000004">
    <property type="protein sequence ID" value="NYT37857.1"/>
    <property type="molecule type" value="Genomic_DNA"/>
</dbReference>
<dbReference type="SUPFAM" id="SSF158694">
    <property type="entry name" value="UraD-Like"/>
    <property type="match status" value="1"/>
</dbReference>
<dbReference type="EC" id="4.1.1.97" evidence="3"/>
<evidence type="ECO:0000256" key="1">
    <source>
        <dbReference type="ARBA" id="ARBA00001163"/>
    </source>
</evidence>
<dbReference type="GO" id="GO:0000255">
    <property type="term" value="P:allantoin metabolic process"/>
    <property type="evidence" value="ECO:0007669"/>
    <property type="project" value="InterPro"/>
</dbReference>
<dbReference type="InterPro" id="IPR017580">
    <property type="entry name" value="OHCU_decarboxylase-1"/>
</dbReference>
<dbReference type="Proteomes" id="UP000580517">
    <property type="component" value="Unassembled WGS sequence"/>
</dbReference>
<reference evidence="8 9" key="1">
    <citation type="submission" date="2020-07" db="EMBL/GenBank/DDBJ databases">
        <title>Taxonomic revisions and descriptions of new bacterial species based on genomic comparisons in the high-G+C-content subgroup of the family Alcaligenaceae.</title>
        <authorList>
            <person name="Szabo A."/>
            <person name="Felfoldi T."/>
        </authorList>
    </citation>
    <scope>NUCLEOTIDE SEQUENCE [LARGE SCALE GENOMIC DNA]</scope>
    <source>
        <strain evidence="8 9">DSM 25264</strain>
    </source>
</reference>
<evidence type="ECO:0000256" key="2">
    <source>
        <dbReference type="ARBA" id="ARBA00004754"/>
    </source>
</evidence>
<dbReference type="GO" id="GO:0051997">
    <property type="term" value="F:2-oxo-4-hydroxy-4-carboxy-5-ureidoimidazoline decarboxylase activity"/>
    <property type="evidence" value="ECO:0007669"/>
    <property type="project" value="UniProtKB-EC"/>
</dbReference>
<comment type="pathway">
    <text evidence="2">Purine metabolism; urate degradation; (S)-allantoin from urate: step 3/3.</text>
</comment>
<accession>A0A853FD34</accession>
<dbReference type="OrthoDB" id="9808195at2"/>
<organism evidence="8 9">
    <name type="scientific">Allopusillimonas soli</name>
    <dbReference type="NCBI Taxonomy" id="659016"/>
    <lineage>
        <taxon>Bacteria</taxon>
        <taxon>Pseudomonadati</taxon>
        <taxon>Pseudomonadota</taxon>
        <taxon>Betaproteobacteria</taxon>
        <taxon>Burkholderiales</taxon>
        <taxon>Alcaligenaceae</taxon>
        <taxon>Allopusillimonas</taxon>
    </lineage>
</organism>
<dbReference type="RefSeq" id="WP_129969814.1">
    <property type="nucleotide sequence ID" value="NZ_JACCEW010000004.1"/>
</dbReference>
<dbReference type="Gene3D" id="1.10.3330.10">
    <property type="entry name" value="Oxo-4-hydroxy-4-carboxy-5-ureidoimidazoline decarboxylase"/>
    <property type="match status" value="1"/>
</dbReference>
<protein>
    <recommendedName>
        <fullName evidence="3">2-oxo-4-hydroxy-4-carboxy-5-ureidoimidazoline decarboxylase</fullName>
        <ecNumber evidence="3">4.1.1.97</ecNumber>
    </recommendedName>
</protein>
<dbReference type="GO" id="GO:0006144">
    <property type="term" value="P:purine nucleobase metabolic process"/>
    <property type="evidence" value="ECO:0007669"/>
    <property type="project" value="UniProtKB-KW"/>
</dbReference>
<gene>
    <name evidence="8" type="primary">uraD</name>
    <name evidence="8" type="ORF">H0A68_13305</name>
</gene>
<evidence type="ECO:0000313" key="9">
    <source>
        <dbReference type="Proteomes" id="UP000580517"/>
    </source>
</evidence>
<dbReference type="AlphaFoldDB" id="A0A853FD34"/>
<name>A0A853FD34_9BURK</name>
<keyword evidence="9" id="KW-1185">Reference proteome</keyword>
<evidence type="ECO:0000256" key="4">
    <source>
        <dbReference type="ARBA" id="ARBA00022631"/>
    </source>
</evidence>
<dbReference type="UniPathway" id="UPA00394">
    <property type="reaction ID" value="UER00652"/>
</dbReference>
<proteinExistence type="predicted"/>
<keyword evidence="6 8" id="KW-0456">Lyase</keyword>
<dbReference type="PANTHER" id="PTHR43466:SF1">
    <property type="entry name" value="2-OXO-4-HYDROXY-4-CARBOXY-5-UREIDOIMIDAZOLINE DECARBOXYLASE-RELATED"/>
    <property type="match status" value="1"/>
</dbReference>
<dbReference type="InterPro" id="IPR018020">
    <property type="entry name" value="OHCU_decarboxylase"/>
</dbReference>
<keyword evidence="5" id="KW-0210">Decarboxylase</keyword>
<dbReference type="InterPro" id="IPR036778">
    <property type="entry name" value="OHCU_decarboxylase_sf"/>
</dbReference>
<comment type="catalytic activity">
    <reaction evidence="1">
        <text>5-hydroxy-2-oxo-4-ureido-2,5-dihydro-1H-imidazole-5-carboxylate + H(+) = (S)-allantoin + CO2</text>
        <dbReference type="Rhea" id="RHEA:26301"/>
        <dbReference type="ChEBI" id="CHEBI:15378"/>
        <dbReference type="ChEBI" id="CHEBI:15678"/>
        <dbReference type="ChEBI" id="CHEBI:16526"/>
        <dbReference type="ChEBI" id="CHEBI:58639"/>
        <dbReference type="EC" id="4.1.1.97"/>
    </reaction>
</comment>
<evidence type="ECO:0000256" key="6">
    <source>
        <dbReference type="ARBA" id="ARBA00023239"/>
    </source>
</evidence>
<evidence type="ECO:0000256" key="5">
    <source>
        <dbReference type="ARBA" id="ARBA00022793"/>
    </source>
</evidence>
<dbReference type="GO" id="GO:0019628">
    <property type="term" value="P:urate catabolic process"/>
    <property type="evidence" value="ECO:0007669"/>
    <property type="project" value="UniProtKB-UniPathway"/>
</dbReference>
<dbReference type="Pfam" id="PF09349">
    <property type="entry name" value="OHCU_decarbox"/>
    <property type="match status" value="1"/>
</dbReference>
<evidence type="ECO:0000256" key="3">
    <source>
        <dbReference type="ARBA" id="ARBA00012257"/>
    </source>
</evidence>
<dbReference type="NCBIfam" id="TIGR03164">
    <property type="entry name" value="UHCUDC"/>
    <property type="match status" value="1"/>
</dbReference>
<evidence type="ECO:0000259" key="7">
    <source>
        <dbReference type="Pfam" id="PF09349"/>
    </source>
</evidence>
<feature type="domain" description="Oxo-4-hydroxy-4-carboxy-5-ureidoimidazoline decarboxylase" evidence="7">
    <location>
        <begin position="16"/>
        <end position="171"/>
    </location>
</feature>
<sequence>MTQTQAPDLTLTDISSLTQEAFTERLGDIFEHSPWIAREAWHARPFTDIDALHSAMMAVLRAASDDAKMTLITAHPELAGKEATRGTLTAASTHEQRGAGLDQCSAQELARLQALNAGYRARFGFPFVIAVKGLSRHQIMDAIEARMHNSEQAEFEACLQQIGKIARFRLATLFMEAP</sequence>
<keyword evidence="4" id="KW-0659">Purine metabolism</keyword>